<evidence type="ECO:0000256" key="5">
    <source>
        <dbReference type="ARBA" id="ARBA00022989"/>
    </source>
</evidence>
<dbReference type="PANTHER" id="PTHR42718">
    <property type="entry name" value="MAJOR FACILITATOR SUPERFAMILY MULTIDRUG TRANSPORTER MFSC"/>
    <property type="match status" value="1"/>
</dbReference>
<name>A0AAU7Q4P8_9GAMM</name>
<organism evidence="8">
    <name type="scientific">Acerihabitans sp. KWT182</name>
    <dbReference type="NCBI Taxonomy" id="3157919"/>
    <lineage>
        <taxon>Bacteria</taxon>
        <taxon>Pseudomonadati</taxon>
        <taxon>Pseudomonadota</taxon>
        <taxon>Gammaproteobacteria</taxon>
        <taxon>Enterobacterales</taxon>
        <taxon>Pectobacteriaceae</taxon>
        <taxon>Acerihabitans</taxon>
    </lineage>
</organism>
<keyword evidence="6 7" id="KW-0472">Membrane</keyword>
<dbReference type="SUPFAM" id="SSF103473">
    <property type="entry name" value="MFS general substrate transporter"/>
    <property type="match status" value="1"/>
</dbReference>
<dbReference type="InterPro" id="IPR036259">
    <property type="entry name" value="MFS_trans_sf"/>
</dbReference>
<keyword evidence="3" id="KW-1003">Cell membrane</keyword>
<evidence type="ECO:0000256" key="7">
    <source>
        <dbReference type="SAM" id="Phobius"/>
    </source>
</evidence>
<feature type="transmembrane region" description="Helical" evidence="7">
    <location>
        <begin position="6"/>
        <end position="25"/>
    </location>
</feature>
<dbReference type="Gene3D" id="1.20.1720.10">
    <property type="entry name" value="Multidrug resistance protein D"/>
    <property type="match status" value="1"/>
</dbReference>
<evidence type="ECO:0000313" key="8">
    <source>
        <dbReference type="EMBL" id="XBS67979.1"/>
    </source>
</evidence>
<comment type="subcellular location">
    <subcellularLocation>
        <location evidence="1">Cell membrane</location>
        <topology evidence="1">Multi-pass membrane protein</topology>
    </subcellularLocation>
</comment>
<dbReference type="PANTHER" id="PTHR42718:SF47">
    <property type="entry name" value="METHYL VIOLOGEN RESISTANCE PROTEIN SMVA"/>
    <property type="match status" value="1"/>
</dbReference>
<evidence type="ECO:0008006" key="9">
    <source>
        <dbReference type="Google" id="ProtNLM"/>
    </source>
</evidence>
<gene>
    <name evidence="8" type="ORF">ABK905_13825</name>
</gene>
<dbReference type="AlphaFoldDB" id="A0AAU7Q4P8"/>
<proteinExistence type="predicted"/>
<evidence type="ECO:0000256" key="3">
    <source>
        <dbReference type="ARBA" id="ARBA00022475"/>
    </source>
</evidence>
<keyword evidence="2" id="KW-0813">Transport</keyword>
<keyword evidence="4 7" id="KW-0812">Transmembrane</keyword>
<evidence type="ECO:0000256" key="1">
    <source>
        <dbReference type="ARBA" id="ARBA00004651"/>
    </source>
</evidence>
<evidence type="ECO:0000256" key="4">
    <source>
        <dbReference type="ARBA" id="ARBA00022692"/>
    </source>
</evidence>
<protein>
    <recommendedName>
        <fullName evidence="9">MFS transporter</fullName>
    </recommendedName>
</protein>
<keyword evidence="5 7" id="KW-1133">Transmembrane helix</keyword>
<dbReference type="GO" id="GO:0005886">
    <property type="term" value="C:plasma membrane"/>
    <property type="evidence" value="ECO:0007669"/>
    <property type="project" value="UniProtKB-SubCell"/>
</dbReference>
<accession>A0AAU7Q4P8</accession>
<reference evidence="8" key="1">
    <citation type="submission" date="2024-06" db="EMBL/GenBank/DDBJ databases">
        <authorList>
            <person name="Coelho C."/>
            <person name="Bento M."/>
            <person name="Garcia E."/>
            <person name="Camelo A."/>
            <person name="Brandao I."/>
            <person name="Espirito Santo C."/>
            <person name="Trovao J."/>
            <person name="Verissimo A."/>
            <person name="Costa J."/>
            <person name="Tiago I."/>
        </authorList>
    </citation>
    <scope>NUCLEOTIDE SEQUENCE</scope>
    <source>
        <strain evidence="8">KWT182</strain>
    </source>
</reference>
<evidence type="ECO:0000256" key="6">
    <source>
        <dbReference type="ARBA" id="ARBA00023136"/>
    </source>
</evidence>
<evidence type="ECO:0000256" key="2">
    <source>
        <dbReference type="ARBA" id="ARBA00022448"/>
    </source>
</evidence>
<dbReference type="EMBL" id="CP157947">
    <property type="protein sequence ID" value="XBS67979.1"/>
    <property type="molecule type" value="Genomic_DNA"/>
</dbReference>
<sequence length="102" mass="11477">MSLVSVALVLVTVDMTVLYIALPQLTRSLAATANAKLWIVNIYPLVVSGLLLGAGTFGDRFGHKTLFCWACRCLAWLRWRRPIVHRRNSLSRPGRCWARGRP</sequence>
<feature type="transmembrane region" description="Helical" evidence="7">
    <location>
        <begin position="37"/>
        <end position="55"/>
    </location>
</feature>